<evidence type="ECO:0000313" key="1">
    <source>
        <dbReference type="EMBL" id="AEE12497.1"/>
    </source>
</evidence>
<dbReference type="HOGENOM" id="CLU_031506_6_0_10"/>
<evidence type="ECO:0000313" key="2">
    <source>
        <dbReference type="Proteomes" id="UP000006545"/>
    </source>
</evidence>
<dbReference type="STRING" id="879243.Poras_0544"/>
<dbReference type="InterPro" id="IPR032466">
    <property type="entry name" value="Metal_Hydrolase"/>
</dbReference>
<reference evidence="2" key="1">
    <citation type="submission" date="2011-04" db="EMBL/GenBank/DDBJ databases">
        <title>The complete genome of Porphyromonas asaccharolytica DSM 20707.</title>
        <authorList>
            <person name="Lucas S."/>
            <person name="Han J."/>
            <person name="Lapidus A."/>
            <person name="Bruce D."/>
            <person name="Goodwin L."/>
            <person name="Pitluck S."/>
            <person name="Peters L."/>
            <person name="Kyrpides N."/>
            <person name="Mavromatis K."/>
            <person name="Ivanova N."/>
            <person name="Ovchinnikova G."/>
            <person name="Pagani I."/>
            <person name="Lu M."/>
            <person name="Detter J.C."/>
            <person name="Tapia R."/>
            <person name="Han C."/>
            <person name="Land M."/>
            <person name="Hauser L."/>
            <person name="Markowitz V."/>
            <person name="Cheng J.-F."/>
            <person name="Hugenholtz P."/>
            <person name="Woyke T."/>
            <person name="Wu D."/>
            <person name="Gronow S."/>
            <person name="Wellnitz S."/>
            <person name="Brambilla E."/>
            <person name="Klenk H.-P."/>
            <person name="Eisen J.A."/>
        </authorList>
    </citation>
    <scope>NUCLEOTIDE SEQUENCE [LARGE SCALE GENOMIC DNA]</scope>
    <source>
        <strain evidence="2">ATCC 25260 / DSM 20707 / VPI 4198</strain>
    </source>
</reference>
<name>F4KNT9_PORAD</name>
<dbReference type="KEGG" id="pah:Poras_0544"/>
<dbReference type="PANTHER" id="PTHR46124:SF3">
    <property type="entry name" value="HYDROLASE"/>
    <property type="match status" value="1"/>
</dbReference>
<dbReference type="PANTHER" id="PTHR46124">
    <property type="entry name" value="D-AMINOACYL-TRNA DEACYLASE"/>
    <property type="match status" value="1"/>
</dbReference>
<dbReference type="InterPro" id="IPR001130">
    <property type="entry name" value="TatD-like"/>
</dbReference>
<sequence length="250" mass="27685">MSEEVRAAEQECDGRCVSRPKLPDCHTHSHETSGQAIRSLTYAEWSGGVTIEEDQLYSIGFHPWSLPQERSLTVLIDQMQSRLATVPQIVAIGECGVDKVRSNAALSEQLVWLEAQMRLACQLHRPILLHTVRAWAEMIEMRSQMAQEFAQLPPMVLHGFRAKGEVAQMMLSKGFALSFGHRYDAAALHLASEAKALLVETDEIPNGLAHREAIAEVYGLLAKSLATDAATLADQVAATSFWQLIDKRPL</sequence>
<dbReference type="eggNOG" id="COG0084">
    <property type="taxonomic scope" value="Bacteria"/>
</dbReference>
<dbReference type="EMBL" id="CP002689">
    <property type="protein sequence ID" value="AEE12497.1"/>
    <property type="molecule type" value="Genomic_DNA"/>
</dbReference>
<organism evidence="1 2">
    <name type="scientific">Porphyromonas asaccharolytica (strain ATCC 25260 / DSM 20707 / BCRC 10618 / CCUG 7834 / JCM 6326 / LMG 13178 / VPI 4198 / B440)</name>
    <name type="common">Bacteroides asaccharolyticus</name>
    <dbReference type="NCBI Taxonomy" id="879243"/>
    <lineage>
        <taxon>Bacteria</taxon>
        <taxon>Pseudomonadati</taxon>
        <taxon>Bacteroidota</taxon>
        <taxon>Bacteroidia</taxon>
        <taxon>Bacteroidales</taxon>
        <taxon>Porphyromonadaceae</taxon>
        <taxon>Porphyromonas</taxon>
    </lineage>
</organism>
<dbReference type="RefSeq" id="WP_013760090.1">
    <property type="nucleotide sequence ID" value="NC_015501.1"/>
</dbReference>
<dbReference type="Proteomes" id="UP000006545">
    <property type="component" value="Chromosome"/>
</dbReference>
<protein>
    <submittedName>
        <fullName evidence="1">TatD-related deoxyribonuclease</fullName>
    </submittedName>
</protein>
<proteinExistence type="predicted"/>
<dbReference type="Gene3D" id="3.20.20.140">
    <property type="entry name" value="Metal-dependent hydrolases"/>
    <property type="match status" value="1"/>
</dbReference>
<dbReference type="SUPFAM" id="SSF51556">
    <property type="entry name" value="Metallo-dependent hydrolases"/>
    <property type="match status" value="1"/>
</dbReference>
<dbReference type="OrthoDB" id="664222at2"/>
<dbReference type="GO" id="GO:0016788">
    <property type="term" value="F:hydrolase activity, acting on ester bonds"/>
    <property type="evidence" value="ECO:0007669"/>
    <property type="project" value="InterPro"/>
</dbReference>
<keyword evidence="2" id="KW-1185">Reference proteome</keyword>
<dbReference type="GO" id="GO:0005829">
    <property type="term" value="C:cytosol"/>
    <property type="evidence" value="ECO:0007669"/>
    <property type="project" value="TreeGrafter"/>
</dbReference>
<accession>F4KNT9</accession>
<dbReference type="AlphaFoldDB" id="F4KNT9"/>
<dbReference type="Pfam" id="PF01026">
    <property type="entry name" value="TatD_DNase"/>
    <property type="match status" value="1"/>
</dbReference>
<gene>
    <name evidence="1" type="ordered locus">Poras_0544</name>
</gene>